<evidence type="ECO:0000313" key="3">
    <source>
        <dbReference type="Proteomes" id="UP000007883"/>
    </source>
</evidence>
<protein>
    <recommendedName>
        <fullName evidence="1">Ice-binding protein C-terminal domain-containing protein</fullName>
    </recommendedName>
</protein>
<sequence length="181" mass="18627">MALAGAAQATEIVDFDEFGERVEAVASLVSGPLVFSSDSGYLGVELTAPNVGAFNGTPYLIDSRGTLSVARSDGQAFRLDGFDIGQSWFTTQPTAAITVTYDLAGGGSSSQTLALTRDFQRLTPGIGITALHFALDVPSLGGGYVALDNVAISAVPEPATWASFALGLALLGGAARRRRPS</sequence>
<dbReference type="NCBIfam" id="TIGR02595">
    <property type="entry name" value="PEP_CTERM"/>
    <property type="match status" value="1"/>
</dbReference>
<evidence type="ECO:0000313" key="2">
    <source>
        <dbReference type="EMBL" id="BAL97103.1"/>
    </source>
</evidence>
<name>I0HVR6_RUBGI</name>
<dbReference type="Pfam" id="PF07589">
    <property type="entry name" value="PEP-CTERM"/>
    <property type="match status" value="1"/>
</dbReference>
<dbReference type="EMBL" id="AP012320">
    <property type="protein sequence ID" value="BAL97103.1"/>
    <property type="molecule type" value="Genomic_DNA"/>
</dbReference>
<gene>
    <name evidence="2" type="ordered locus">RGE_37640</name>
</gene>
<dbReference type="STRING" id="983917.RGE_37640"/>
<dbReference type="Proteomes" id="UP000007883">
    <property type="component" value="Chromosome"/>
</dbReference>
<dbReference type="PATRIC" id="fig|983917.3.peg.3673"/>
<proteinExistence type="predicted"/>
<dbReference type="InterPro" id="IPR013424">
    <property type="entry name" value="Ice-binding_C"/>
</dbReference>
<dbReference type="KEGG" id="rge:RGE_37640"/>
<dbReference type="HOGENOM" id="CLU_1487999_0_0_4"/>
<keyword evidence="3" id="KW-1185">Reference proteome</keyword>
<reference evidence="2 3" key="1">
    <citation type="journal article" date="2012" name="J. Bacteriol.">
        <title>Complete genome sequence of phototrophic betaproteobacterium Rubrivivax gelatinosus IL144.</title>
        <authorList>
            <person name="Nagashima S."/>
            <person name="Kamimura A."/>
            <person name="Shimizu T."/>
            <person name="Nakamura-isaki S."/>
            <person name="Aono E."/>
            <person name="Sakamoto K."/>
            <person name="Ichikawa N."/>
            <person name="Nakazawa H."/>
            <person name="Sekine M."/>
            <person name="Yamazaki S."/>
            <person name="Fujita N."/>
            <person name="Shimada K."/>
            <person name="Hanada S."/>
            <person name="Nagashima K.V.P."/>
        </authorList>
    </citation>
    <scope>NUCLEOTIDE SEQUENCE [LARGE SCALE GENOMIC DNA]</scope>
    <source>
        <strain evidence="3">NBRC 100245 / IL144</strain>
    </source>
</reference>
<evidence type="ECO:0000259" key="1">
    <source>
        <dbReference type="Pfam" id="PF07589"/>
    </source>
</evidence>
<organism evidence="2 3">
    <name type="scientific">Rubrivivax gelatinosus (strain NBRC 100245 / IL144)</name>
    <dbReference type="NCBI Taxonomy" id="983917"/>
    <lineage>
        <taxon>Bacteria</taxon>
        <taxon>Pseudomonadati</taxon>
        <taxon>Pseudomonadota</taxon>
        <taxon>Betaproteobacteria</taxon>
        <taxon>Burkholderiales</taxon>
        <taxon>Sphaerotilaceae</taxon>
        <taxon>Rubrivivax</taxon>
    </lineage>
</organism>
<accession>I0HVR6</accession>
<feature type="domain" description="Ice-binding protein C-terminal" evidence="1">
    <location>
        <begin position="154"/>
        <end position="179"/>
    </location>
</feature>
<dbReference type="AlphaFoldDB" id="I0HVR6"/>